<keyword evidence="3" id="KW-1185">Reference proteome</keyword>
<feature type="domain" description="Helix-turn-helix" evidence="1">
    <location>
        <begin position="28"/>
        <end position="74"/>
    </location>
</feature>
<name>A0ABW1IYT9_9PSEU</name>
<dbReference type="InterPro" id="IPR041657">
    <property type="entry name" value="HTH_17"/>
</dbReference>
<comment type="caution">
    <text evidence="2">The sequence shown here is derived from an EMBL/GenBank/DDBJ whole genome shotgun (WGS) entry which is preliminary data.</text>
</comment>
<organism evidence="2 3">
    <name type="scientific">Pseudonocardia hispaniensis</name>
    <dbReference type="NCBI Taxonomy" id="904933"/>
    <lineage>
        <taxon>Bacteria</taxon>
        <taxon>Bacillati</taxon>
        <taxon>Actinomycetota</taxon>
        <taxon>Actinomycetes</taxon>
        <taxon>Pseudonocardiales</taxon>
        <taxon>Pseudonocardiaceae</taxon>
        <taxon>Pseudonocardia</taxon>
    </lineage>
</organism>
<dbReference type="NCBIfam" id="TIGR01764">
    <property type="entry name" value="excise"/>
    <property type="match status" value="1"/>
</dbReference>
<dbReference type="Pfam" id="PF12728">
    <property type="entry name" value="HTH_17"/>
    <property type="match status" value="1"/>
</dbReference>
<sequence length="80" mass="8741">MNNVIRFPAPDDLDDPVSLGDLPTAAIYTVAQAATLLGISSGLAYELVRAGEIPAKRLGRRWIVPRDRFHSWLNDLPKGA</sequence>
<accession>A0ABW1IYT9</accession>
<evidence type="ECO:0000259" key="1">
    <source>
        <dbReference type="Pfam" id="PF12728"/>
    </source>
</evidence>
<proteinExistence type="predicted"/>
<protein>
    <submittedName>
        <fullName evidence="2">Helix-turn-helix domain-containing protein</fullName>
    </submittedName>
</protein>
<dbReference type="EMBL" id="JBHSQW010000010">
    <property type="protein sequence ID" value="MFC5993638.1"/>
    <property type="molecule type" value="Genomic_DNA"/>
</dbReference>
<dbReference type="InterPro" id="IPR010093">
    <property type="entry name" value="SinI_DNA-bd"/>
</dbReference>
<dbReference type="RefSeq" id="WP_379583440.1">
    <property type="nucleotide sequence ID" value="NZ_JBHSQW010000010.1"/>
</dbReference>
<reference evidence="3" key="1">
    <citation type="journal article" date="2019" name="Int. J. Syst. Evol. Microbiol.">
        <title>The Global Catalogue of Microorganisms (GCM) 10K type strain sequencing project: providing services to taxonomists for standard genome sequencing and annotation.</title>
        <authorList>
            <consortium name="The Broad Institute Genomics Platform"/>
            <consortium name="The Broad Institute Genome Sequencing Center for Infectious Disease"/>
            <person name="Wu L."/>
            <person name="Ma J."/>
        </authorList>
    </citation>
    <scope>NUCLEOTIDE SEQUENCE [LARGE SCALE GENOMIC DNA]</scope>
    <source>
        <strain evidence="3">CCM 8391</strain>
    </source>
</reference>
<dbReference type="Proteomes" id="UP001596302">
    <property type="component" value="Unassembled WGS sequence"/>
</dbReference>
<evidence type="ECO:0000313" key="3">
    <source>
        <dbReference type="Proteomes" id="UP001596302"/>
    </source>
</evidence>
<evidence type="ECO:0000313" key="2">
    <source>
        <dbReference type="EMBL" id="MFC5993638.1"/>
    </source>
</evidence>
<gene>
    <name evidence="2" type="ORF">ACFQE5_05355</name>
</gene>